<keyword evidence="2" id="KW-0808">Transferase</keyword>
<dbReference type="AlphaFoldDB" id="A0A926I7C5"/>
<sequence length="358" mass="41432">MLDFVKQESIWRRLQRETRPIILYGMGDGALKIMAACRKYGIKISGVFASDEYVRGHSFEGYPVKKLSEVEAEHDDFLVLLCFAAFTPELLQKIFDLHRRHEVLAPDVPVFGDGLFDEDYFFSHRKELDESYSLLADETSKRVFENVLNFKLSGKIELLREIETPKSEVYERILCLGAQEHYLDLGGYDGDTVQEFLRETNGQYSSVTVLEPDVKNFRKLQKNAERCGWDRTVLLNEGIWEKDTNLCFDNRAGRNSFLSETGRVKVPVRSVDSLLKDKPCTFIKMDVEGAERQAFLGAQKTLQAQKPKLAFSGYHRNEDLFDLPLLLKKIEPAYRIYLRHHPYLPAWETNFYAVADFI</sequence>
<dbReference type="NCBIfam" id="TIGR01444">
    <property type="entry name" value="fkbM_fam"/>
    <property type="match status" value="1"/>
</dbReference>
<dbReference type="InterPro" id="IPR052514">
    <property type="entry name" value="SAM-dependent_MTase"/>
</dbReference>
<dbReference type="InterPro" id="IPR006342">
    <property type="entry name" value="FkbM_mtfrase"/>
</dbReference>
<gene>
    <name evidence="2" type="ORF">H8710_06770</name>
</gene>
<dbReference type="PANTHER" id="PTHR34203">
    <property type="entry name" value="METHYLTRANSFERASE, FKBM FAMILY PROTEIN"/>
    <property type="match status" value="1"/>
</dbReference>
<dbReference type="PANTHER" id="PTHR34203:SF15">
    <property type="entry name" value="SLL1173 PROTEIN"/>
    <property type="match status" value="1"/>
</dbReference>
<dbReference type="SUPFAM" id="SSF53335">
    <property type="entry name" value="S-adenosyl-L-methionine-dependent methyltransferases"/>
    <property type="match status" value="1"/>
</dbReference>
<evidence type="ECO:0000313" key="2">
    <source>
        <dbReference type="EMBL" id="MBC8559771.1"/>
    </source>
</evidence>
<dbReference type="EMBL" id="JACRSV010000002">
    <property type="protein sequence ID" value="MBC8559771.1"/>
    <property type="molecule type" value="Genomic_DNA"/>
</dbReference>
<dbReference type="RefSeq" id="WP_249294757.1">
    <property type="nucleotide sequence ID" value="NZ_JACRSV010000002.1"/>
</dbReference>
<evidence type="ECO:0000313" key="3">
    <source>
        <dbReference type="Proteomes" id="UP000610760"/>
    </source>
</evidence>
<name>A0A926I7C5_9FIRM</name>
<dbReference type="Pfam" id="PF05050">
    <property type="entry name" value="Methyltransf_21"/>
    <property type="match status" value="1"/>
</dbReference>
<dbReference type="GO" id="GO:0032259">
    <property type="term" value="P:methylation"/>
    <property type="evidence" value="ECO:0007669"/>
    <property type="project" value="UniProtKB-KW"/>
</dbReference>
<dbReference type="InterPro" id="IPR029063">
    <property type="entry name" value="SAM-dependent_MTases_sf"/>
</dbReference>
<accession>A0A926I7C5</accession>
<feature type="domain" description="Methyltransferase FkbM" evidence="1">
    <location>
        <begin position="184"/>
        <end position="315"/>
    </location>
</feature>
<proteinExistence type="predicted"/>
<dbReference type="Gene3D" id="3.40.50.150">
    <property type="entry name" value="Vaccinia Virus protein VP39"/>
    <property type="match status" value="1"/>
</dbReference>
<evidence type="ECO:0000259" key="1">
    <source>
        <dbReference type="Pfam" id="PF05050"/>
    </source>
</evidence>
<comment type="caution">
    <text evidence="2">The sequence shown here is derived from an EMBL/GenBank/DDBJ whole genome shotgun (WGS) entry which is preliminary data.</text>
</comment>
<protein>
    <submittedName>
        <fullName evidence="2">FkbM family methyltransferase</fullName>
    </submittedName>
</protein>
<dbReference type="Proteomes" id="UP000610760">
    <property type="component" value="Unassembled WGS sequence"/>
</dbReference>
<keyword evidence="3" id="KW-1185">Reference proteome</keyword>
<dbReference type="GO" id="GO:0008168">
    <property type="term" value="F:methyltransferase activity"/>
    <property type="evidence" value="ECO:0007669"/>
    <property type="project" value="UniProtKB-KW"/>
</dbReference>
<keyword evidence="2" id="KW-0489">Methyltransferase</keyword>
<organism evidence="2 3">
    <name type="scientific">Fumia xinanensis</name>
    <dbReference type="NCBI Taxonomy" id="2763659"/>
    <lineage>
        <taxon>Bacteria</taxon>
        <taxon>Bacillati</taxon>
        <taxon>Bacillota</taxon>
        <taxon>Clostridia</taxon>
        <taxon>Eubacteriales</taxon>
        <taxon>Oscillospiraceae</taxon>
        <taxon>Fumia</taxon>
    </lineage>
</organism>
<reference evidence="2" key="1">
    <citation type="submission" date="2020-08" db="EMBL/GenBank/DDBJ databases">
        <title>Genome public.</title>
        <authorList>
            <person name="Liu C."/>
            <person name="Sun Q."/>
        </authorList>
    </citation>
    <scope>NUCLEOTIDE SEQUENCE</scope>
    <source>
        <strain evidence="2">NSJ-33</strain>
    </source>
</reference>